<evidence type="ECO:0000313" key="2">
    <source>
        <dbReference type="EMBL" id="CAE0408501.1"/>
    </source>
</evidence>
<dbReference type="Pfam" id="PF12580">
    <property type="entry name" value="TPPII"/>
    <property type="match status" value="1"/>
</dbReference>
<organism evidence="2">
    <name type="scientific">Amphora coffeiformis</name>
    <dbReference type="NCBI Taxonomy" id="265554"/>
    <lineage>
        <taxon>Eukaryota</taxon>
        <taxon>Sar</taxon>
        <taxon>Stramenopiles</taxon>
        <taxon>Ochrophyta</taxon>
        <taxon>Bacillariophyta</taxon>
        <taxon>Bacillariophyceae</taxon>
        <taxon>Bacillariophycidae</taxon>
        <taxon>Thalassiophysales</taxon>
        <taxon>Catenulaceae</taxon>
        <taxon>Amphora</taxon>
    </lineage>
</organism>
<sequence>MHHSPAISLKKGNYTVCFHTRHPSRQVLEQMKSTPFQLSFILADKAALECKIYSELDKASTPSVTGDGRKELGSKILRKGSFQDMYVARPTGELPSWCSQGDILVGKVFLDNGVKDATSMDLCYPVPPSTKVKKLKDDKLPEDKDGEKSLEETIFESKVAYLSKQKKNKSAYRELADKLQKENSTHLPLLLELLSSVRDGPLKPDSKKEQIEALRSSVQNFFVADGGPIDEVILAQYLGVAAPSADELEEDQEAKSRF</sequence>
<protein>
    <recommendedName>
        <fullName evidence="1">Tripeptidyl peptidase II second Ig-like domain-containing protein</fullName>
    </recommendedName>
</protein>
<proteinExistence type="predicted"/>
<dbReference type="InterPro" id="IPR046939">
    <property type="entry name" value="TPPII_C_sf"/>
</dbReference>
<reference evidence="2" key="1">
    <citation type="submission" date="2021-01" db="EMBL/GenBank/DDBJ databases">
        <authorList>
            <person name="Corre E."/>
            <person name="Pelletier E."/>
            <person name="Niang G."/>
            <person name="Scheremetjew M."/>
            <person name="Finn R."/>
            <person name="Kale V."/>
            <person name="Holt S."/>
            <person name="Cochrane G."/>
            <person name="Meng A."/>
            <person name="Brown T."/>
            <person name="Cohen L."/>
        </authorList>
    </citation>
    <scope>NUCLEOTIDE SEQUENCE</scope>
    <source>
        <strain evidence="2">CCMP127</strain>
    </source>
</reference>
<dbReference type="Gene3D" id="1.25.40.710">
    <property type="match status" value="1"/>
</dbReference>
<evidence type="ECO:0000259" key="1">
    <source>
        <dbReference type="Pfam" id="PF12580"/>
    </source>
</evidence>
<accession>A0A7S3P2T2</accession>
<dbReference type="InterPro" id="IPR022229">
    <property type="entry name" value="TPPII_Ig-like-2"/>
</dbReference>
<feature type="domain" description="Tripeptidyl peptidase II second Ig-like" evidence="1">
    <location>
        <begin position="6"/>
        <end position="92"/>
    </location>
</feature>
<gene>
    <name evidence="2" type="ORF">ACOF00016_LOCUS6241</name>
</gene>
<dbReference type="AlphaFoldDB" id="A0A7S3P2T2"/>
<name>A0A7S3P2T2_9STRA</name>
<dbReference type="EMBL" id="HBIM01007330">
    <property type="protein sequence ID" value="CAE0408501.1"/>
    <property type="molecule type" value="Transcribed_RNA"/>
</dbReference>